<keyword evidence="9 10" id="KW-0012">Acyltransferase</keyword>
<evidence type="ECO:0000256" key="2">
    <source>
        <dbReference type="ARBA" id="ARBA00008574"/>
    </source>
</evidence>
<evidence type="ECO:0000256" key="1">
    <source>
        <dbReference type="ARBA" id="ARBA00004127"/>
    </source>
</evidence>
<name>A0ABN9UPD9_9DINO</name>
<evidence type="ECO:0000256" key="3">
    <source>
        <dbReference type="ARBA" id="ARBA00022679"/>
    </source>
</evidence>
<evidence type="ECO:0000256" key="6">
    <source>
        <dbReference type="ARBA" id="ARBA00023136"/>
    </source>
</evidence>
<feature type="region of interest" description="Disordered" evidence="11">
    <location>
        <begin position="1"/>
        <end position="20"/>
    </location>
</feature>
<dbReference type="PANTHER" id="PTHR22883:SF301">
    <property type="entry name" value="PALMITOYLTRANSFERASE ZDHHC12"/>
    <property type="match status" value="1"/>
</dbReference>
<feature type="transmembrane region" description="Helical" evidence="10">
    <location>
        <begin position="150"/>
        <end position="170"/>
    </location>
</feature>
<dbReference type="PANTHER" id="PTHR22883">
    <property type="entry name" value="ZINC FINGER DHHC DOMAIN CONTAINING PROTEIN"/>
    <property type="match status" value="1"/>
</dbReference>
<sequence>VDEEIGSGPEARPPAGQQGSSLGAAAAAAALGGAAVALGGFGLAGSSGGPDLDEAAREAAESEGFAFRALGDGPAEERPCKVCRCALPLRAKHCFECGRCVRTHDHHCPWIANCVGERNRALFFWFVALQGAEAWWLLSQQGRCLGSEAARSGLFVVALVLVALFAFCLGSPAAARSGAHGRGGEGAGRATASGPLPRQRRTQPRIWPSEAQESLAARESDPSPE</sequence>
<dbReference type="InterPro" id="IPR039859">
    <property type="entry name" value="PFA4/ZDH16/20/ERF2-like"/>
</dbReference>
<keyword evidence="5 10" id="KW-1133">Transmembrane helix</keyword>
<feature type="domain" description="Palmitoyltransferase DHHC" evidence="12">
    <location>
        <begin position="76"/>
        <end position="156"/>
    </location>
</feature>
<dbReference type="Proteomes" id="UP001189429">
    <property type="component" value="Unassembled WGS sequence"/>
</dbReference>
<dbReference type="EMBL" id="CAUYUJ010016095">
    <property type="protein sequence ID" value="CAK0861812.1"/>
    <property type="molecule type" value="Genomic_DNA"/>
</dbReference>
<feature type="region of interest" description="Disordered" evidence="11">
    <location>
        <begin position="178"/>
        <end position="225"/>
    </location>
</feature>
<evidence type="ECO:0000256" key="11">
    <source>
        <dbReference type="SAM" id="MobiDB-lite"/>
    </source>
</evidence>
<evidence type="ECO:0000256" key="9">
    <source>
        <dbReference type="ARBA" id="ARBA00023315"/>
    </source>
</evidence>
<evidence type="ECO:0000256" key="4">
    <source>
        <dbReference type="ARBA" id="ARBA00022692"/>
    </source>
</evidence>
<comment type="subcellular location">
    <subcellularLocation>
        <location evidence="1">Endomembrane system</location>
        <topology evidence="1">Multi-pass membrane protein</topology>
    </subcellularLocation>
</comment>
<evidence type="ECO:0000256" key="7">
    <source>
        <dbReference type="ARBA" id="ARBA00023139"/>
    </source>
</evidence>
<reference evidence="13" key="1">
    <citation type="submission" date="2023-10" db="EMBL/GenBank/DDBJ databases">
        <authorList>
            <person name="Chen Y."/>
            <person name="Shah S."/>
            <person name="Dougan E. K."/>
            <person name="Thang M."/>
            <person name="Chan C."/>
        </authorList>
    </citation>
    <scope>NUCLEOTIDE SEQUENCE [LARGE SCALE GENOMIC DNA]</scope>
</reference>
<proteinExistence type="inferred from homology"/>
<dbReference type="PROSITE" id="PS50216">
    <property type="entry name" value="DHHC"/>
    <property type="match status" value="1"/>
</dbReference>
<feature type="compositionally biased region" description="Basic and acidic residues" evidence="11">
    <location>
        <begin position="216"/>
        <end position="225"/>
    </location>
</feature>
<protein>
    <recommendedName>
        <fullName evidence="10">Palmitoyltransferase</fullName>
        <ecNumber evidence="10">2.3.1.225</ecNumber>
    </recommendedName>
</protein>
<dbReference type="InterPro" id="IPR001594">
    <property type="entry name" value="Palmitoyltrfase_DHHC"/>
</dbReference>
<feature type="non-terminal residue" evidence="13">
    <location>
        <position position="1"/>
    </location>
</feature>
<comment type="similarity">
    <text evidence="2 10">Belongs to the DHHC palmitoyltransferase family.</text>
</comment>
<comment type="caution">
    <text evidence="13">The sequence shown here is derived from an EMBL/GenBank/DDBJ whole genome shotgun (WGS) entry which is preliminary data.</text>
</comment>
<feature type="transmembrane region" description="Helical" evidence="10">
    <location>
        <begin position="121"/>
        <end position="138"/>
    </location>
</feature>
<evidence type="ECO:0000256" key="10">
    <source>
        <dbReference type="RuleBase" id="RU079119"/>
    </source>
</evidence>
<keyword evidence="3 10" id="KW-0808">Transferase</keyword>
<dbReference type="Pfam" id="PF01529">
    <property type="entry name" value="DHHC"/>
    <property type="match status" value="1"/>
</dbReference>
<organism evidence="13 14">
    <name type="scientific">Prorocentrum cordatum</name>
    <dbReference type="NCBI Taxonomy" id="2364126"/>
    <lineage>
        <taxon>Eukaryota</taxon>
        <taxon>Sar</taxon>
        <taxon>Alveolata</taxon>
        <taxon>Dinophyceae</taxon>
        <taxon>Prorocentrales</taxon>
        <taxon>Prorocentraceae</taxon>
        <taxon>Prorocentrum</taxon>
    </lineage>
</organism>
<comment type="catalytic activity">
    <reaction evidence="10">
        <text>L-cysteinyl-[protein] + hexadecanoyl-CoA = S-hexadecanoyl-L-cysteinyl-[protein] + CoA</text>
        <dbReference type="Rhea" id="RHEA:36683"/>
        <dbReference type="Rhea" id="RHEA-COMP:10131"/>
        <dbReference type="Rhea" id="RHEA-COMP:11032"/>
        <dbReference type="ChEBI" id="CHEBI:29950"/>
        <dbReference type="ChEBI" id="CHEBI:57287"/>
        <dbReference type="ChEBI" id="CHEBI:57379"/>
        <dbReference type="ChEBI" id="CHEBI:74151"/>
        <dbReference type="EC" id="2.3.1.225"/>
    </reaction>
</comment>
<keyword evidence="7" id="KW-0564">Palmitate</keyword>
<evidence type="ECO:0000259" key="12">
    <source>
        <dbReference type="Pfam" id="PF01529"/>
    </source>
</evidence>
<gene>
    <name evidence="13" type="ORF">PCOR1329_LOCUS50372</name>
</gene>
<keyword evidence="4 10" id="KW-0812">Transmembrane</keyword>
<evidence type="ECO:0000313" key="14">
    <source>
        <dbReference type="Proteomes" id="UP001189429"/>
    </source>
</evidence>
<evidence type="ECO:0000256" key="8">
    <source>
        <dbReference type="ARBA" id="ARBA00023288"/>
    </source>
</evidence>
<comment type="domain">
    <text evidence="10">The DHHC domain is required for palmitoyltransferase activity.</text>
</comment>
<keyword evidence="14" id="KW-1185">Reference proteome</keyword>
<feature type="transmembrane region" description="Helical" evidence="10">
    <location>
        <begin position="22"/>
        <end position="44"/>
    </location>
</feature>
<accession>A0ABN9UPD9</accession>
<keyword evidence="6 10" id="KW-0472">Membrane</keyword>
<dbReference type="EC" id="2.3.1.225" evidence="10"/>
<evidence type="ECO:0000313" key="13">
    <source>
        <dbReference type="EMBL" id="CAK0861812.1"/>
    </source>
</evidence>
<keyword evidence="8" id="KW-0449">Lipoprotein</keyword>
<evidence type="ECO:0000256" key="5">
    <source>
        <dbReference type="ARBA" id="ARBA00022989"/>
    </source>
</evidence>